<keyword evidence="2" id="KW-1185">Reference proteome</keyword>
<name>A0A7J0EU50_9ERIC</name>
<dbReference type="Proteomes" id="UP000585474">
    <property type="component" value="Unassembled WGS sequence"/>
</dbReference>
<evidence type="ECO:0000313" key="2">
    <source>
        <dbReference type="Proteomes" id="UP000585474"/>
    </source>
</evidence>
<evidence type="ECO:0000313" key="1">
    <source>
        <dbReference type="EMBL" id="GFY90025.1"/>
    </source>
</evidence>
<dbReference type="EMBL" id="BJWL01000007">
    <property type="protein sequence ID" value="GFY90025.1"/>
    <property type="molecule type" value="Genomic_DNA"/>
</dbReference>
<protein>
    <submittedName>
        <fullName evidence="1">Uncharacterized protein</fullName>
    </submittedName>
</protein>
<comment type="caution">
    <text evidence="1">The sequence shown here is derived from an EMBL/GenBank/DDBJ whole genome shotgun (WGS) entry which is preliminary data.</text>
</comment>
<organism evidence="1 2">
    <name type="scientific">Actinidia rufa</name>
    <dbReference type="NCBI Taxonomy" id="165716"/>
    <lineage>
        <taxon>Eukaryota</taxon>
        <taxon>Viridiplantae</taxon>
        <taxon>Streptophyta</taxon>
        <taxon>Embryophyta</taxon>
        <taxon>Tracheophyta</taxon>
        <taxon>Spermatophyta</taxon>
        <taxon>Magnoliopsida</taxon>
        <taxon>eudicotyledons</taxon>
        <taxon>Gunneridae</taxon>
        <taxon>Pentapetalae</taxon>
        <taxon>asterids</taxon>
        <taxon>Ericales</taxon>
        <taxon>Actinidiaceae</taxon>
        <taxon>Actinidia</taxon>
    </lineage>
</organism>
<sequence length="415" mass="45558">MERRERCSDRSCQRRRKKRSSLLHCQEWGLYELSHELICSSLWPINSEDRQRREEAGAEKFLGHNIGIRAKFESPGVTGAISAARKPISNSDQSEVLKMAFEHTTRFVRREAPAPNCVKIGHTSGKSAGRVGRVEGTRLLPLARVWCVGSDAPNFRRRVRARPASDFDAFGAGASSRRDESGGCSNAIFEHFGFGQNSKSASVSPPKSLRDSPAIERADELMAELIQPPFLTMEEGASLRLLSAPLTERLPRKICKDSIRDILPLIQWATHFHTEVPAPSHLGALLPLTGVLCKRLVSARRACRCASTLSLSSELLHGHPAAVAPSRVWPDFRTYPKASLCAPVPLWILQVHPSGTPARCFACLCATVASSSIHLANTTGTYVGQQLSLSGHSPSVGIAFRLPFSCSFSCFPWKL</sequence>
<accession>A0A7J0EU50</accession>
<dbReference type="AlphaFoldDB" id="A0A7J0EU50"/>
<reference evidence="1 2" key="1">
    <citation type="submission" date="2019-07" db="EMBL/GenBank/DDBJ databases">
        <title>De Novo Assembly of kiwifruit Actinidia rufa.</title>
        <authorList>
            <person name="Sugita-Konishi S."/>
            <person name="Sato K."/>
            <person name="Mori E."/>
            <person name="Abe Y."/>
            <person name="Kisaki G."/>
            <person name="Hamano K."/>
            <person name="Suezawa K."/>
            <person name="Otani M."/>
            <person name="Fukuda T."/>
            <person name="Manabe T."/>
            <person name="Gomi K."/>
            <person name="Tabuchi M."/>
            <person name="Akimitsu K."/>
            <person name="Kataoka I."/>
        </authorList>
    </citation>
    <scope>NUCLEOTIDE SEQUENCE [LARGE SCALE GENOMIC DNA]</scope>
    <source>
        <strain evidence="2">cv. Fuchu</strain>
    </source>
</reference>
<proteinExistence type="predicted"/>
<gene>
    <name evidence="1" type="ORF">Acr_07g0002220</name>
</gene>